<dbReference type="PANTHER" id="PTHR47780:SF1">
    <property type="entry name" value="PROTEIN SET DOMAIN GROUP 41"/>
    <property type="match status" value="1"/>
</dbReference>
<comment type="caution">
    <text evidence="1">The sequence shown here is derived from an EMBL/GenBank/DDBJ whole genome shotgun (WGS) entry which is preliminary data.</text>
</comment>
<organism evidence="1 2">
    <name type="scientific">Trifolium pratense</name>
    <name type="common">Red clover</name>
    <dbReference type="NCBI Taxonomy" id="57577"/>
    <lineage>
        <taxon>Eukaryota</taxon>
        <taxon>Viridiplantae</taxon>
        <taxon>Streptophyta</taxon>
        <taxon>Embryophyta</taxon>
        <taxon>Tracheophyta</taxon>
        <taxon>Spermatophyta</taxon>
        <taxon>Magnoliopsida</taxon>
        <taxon>eudicotyledons</taxon>
        <taxon>Gunneridae</taxon>
        <taxon>Pentapetalae</taxon>
        <taxon>rosids</taxon>
        <taxon>fabids</taxon>
        <taxon>Fabales</taxon>
        <taxon>Fabaceae</taxon>
        <taxon>Papilionoideae</taxon>
        <taxon>50 kb inversion clade</taxon>
        <taxon>NPAAA clade</taxon>
        <taxon>Hologalegina</taxon>
        <taxon>IRL clade</taxon>
        <taxon>Trifolieae</taxon>
        <taxon>Trifolium</taxon>
    </lineage>
</organism>
<proteinExistence type="predicted"/>
<dbReference type="Proteomes" id="UP000236291">
    <property type="component" value="Unassembled WGS sequence"/>
</dbReference>
<sequence length="210" mass="23641">MRTLMRTTMNDDNENATSDIEISVFSGDSSVLRSNYKFCRDTADRRLTDSIEDVISEYLLVGDSVTCCENLEKILIEGAAHHLFISESSLIASVANFWIGAGESLLTLTRNSEWNITPKVWSFLVYGCHFLKSCKDPINYNWLTSFESDSCYTHESENVIGVSERAYNDQTGAHILQLGEHCLTYGRLLACICYGPHSQLVSHVQNIIDH</sequence>
<protein>
    <submittedName>
        <fullName evidence="1">SET domain protein</fullName>
    </submittedName>
</protein>
<dbReference type="PANTHER" id="PTHR47780">
    <property type="entry name" value="PROTEIN SET DOMAIN GROUP 41"/>
    <property type="match status" value="1"/>
</dbReference>
<name>A0A2K3PAT5_TRIPR</name>
<evidence type="ECO:0000313" key="2">
    <source>
        <dbReference type="Proteomes" id="UP000236291"/>
    </source>
</evidence>
<reference evidence="1 2" key="2">
    <citation type="journal article" date="2017" name="Front. Plant Sci.">
        <title>Gene Classification and Mining of Molecular Markers Useful in Red Clover (Trifolium pratense) Breeding.</title>
        <authorList>
            <person name="Istvanek J."/>
            <person name="Dluhosova J."/>
            <person name="Dluhos P."/>
            <person name="Patkova L."/>
            <person name="Nedelnik J."/>
            <person name="Repkova J."/>
        </authorList>
    </citation>
    <scope>NUCLEOTIDE SEQUENCE [LARGE SCALE GENOMIC DNA]</scope>
    <source>
        <strain evidence="2">cv. Tatra</strain>
        <tissue evidence="1">Young leaves</tissue>
    </source>
</reference>
<evidence type="ECO:0000313" key="1">
    <source>
        <dbReference type="EMBL" id="PNY12385.1"/>
    </source>
</evidence>
<dbReference type="AlphaFoldDB" id="A0A2K3PAT5"/>
<dbReference type="ExpressionAtlas" id="A0A2K3PAT5">
    <property type="expression patterns" value="baseline"/>
</dbReference>
<gene>
    <name evidence="1" type="ORF">L195_g009015</name>
</gene>
<dbReference type="EMBL" id="ASHM01005238">
    <property type="protein sequence ID" value="PNY12385.1"/>
    <property type="molecule type" value="Genomic_DNA"/>
</dbReference>
<accession>A0A2K3PAT5</accession>
<dbReference type="STRING" id="57577.A0A2K3PAT5"/>
<reference evidence="1 2" key="1">
    <citation type="journal article" date="2014" name="Am. J. Bot.">
        <title>Genome assembly and annotation for red clover (Trifolium pratense; Fabaceae).</title>
        <authorList>
            <person name="Istvanek J."/>
            <person name="Jaros M."/>
            <person name="Krenek A."/>
            <person name="Repkova J."/>
        </authorList>
    </citation>
    <scope>NUCLEOTIDE SEQUENCE [LARGE SCALE GENOMIC DNA]</scope>
    <source>
        <strain evidence="2">cv. Tatra</strain>
        <tissue evidence="1">Young leaves</tissue>
    </source>
</reference>